<dbReference type="Gene3D" id="3.30.420.10">
    <property type="entry name" value="Ribonuclease H-like superfamily/Ribonuclease H"/>
    <property type="match status" value="1"/>
</dbReference>
<gene>
    <name evidence="4" type="ORF">IPOD504_LOCUS14618</name>
</gene>
<dbReference type="InterPro" id="IPR002156">
    <property type="entry name" value="RNaseH_domain"/>
</dbReference>
<organism evidence="4 5">
    <name type="scientific">Iphiclides podalirius</name>
    <name type="common">scarce swallowtail</name>
    <dbReference type="NCBI Taxonomy" id="110791"/>
    <lineage>
        <taxon>Eukaryota</taxon>
        <taxon>Metazoa</taxon>
        <taxon>Ecdysozoa</taxon>
        <taxon>Arthropoda</taxon>
        <taxon>Hexapoda</taxon>
        <taxon>Insecta</taxon>
        <taxon>Pterygota</taxon>
        <taxon>Neoptera</taxon>
        <taxon>Endopterygota</taxon>
        <taxon>Lepidoptera</taxon>
        <taxon>Glossata</taxon>
        <taxon>Ditrysia</taxon>
        <taxon>Papilionoidea</taxon>
        <taxon>Papilionidae</taxon>
        <taxon>Papilioninae</taxon>
        <taxon>Iphiclides</taxon>
    </lineage>
</organism>
<dbReference type="InterPro" id="IPR012337">
    <property type="entry name" value="RNaseH-like_sf"/>
</dbReference>
<proteinExistence type="inferred from homology"/>
<evidence type="ECO:0000256" key="1">
    <source>
        <dbReference type="ARBA" id="ARBA00005300"/>
    </source>
</evidence>
<feature type="region of interest" description="Disordered" evidence="2">
    <location>
        <begin position="29"/>
        <end position="48"/>
    </location>
</feature>
<keyword evidence="5" id="KW-1185">Reference proteome</keyword>
<dbReference type="Proteomes" id="UP000837857">
    <property type="component" value="Chromosome 5"/>
</dbReference>
<dbReference type="PROSITE" id="PS50879">
    <property type="entry name" value="RNASE_H_1"/>
    <property type="match status" value="1"/>
</dbReference>
<sequence length="202" mass="22718">MDDIEKRLKGFEKGVDNLIKKKLKTSEKKTILIDPPQTKKRKKGKPEFTKDQDGYVQVYTDGACSSNGKNGARAGIGVYWADDHPLNVSEPVIGRATNNCGEIQAATCAIKLALQNDIKKLAINTDSQFLINSVTKWMPGWKRKGWKLKSGEPVKNERDFKDLDNFQNQLQIKWNYVEAHRGVHGNEMADQLAKAGAARYIK</sequence>
<evidence type="ECO:0000313" key="4">
    <source>
        <dbReference type="EMBL" id="CAH2068932.1"/>
    </source>
</evidence>
<dbReference type="InterPro" id="IPR050092">
    <property type="entry name" value="RNase_H"/>
</dbReference>
<evidence type="ECO:0000256" key="2">
    <source>
        <dbReference type="SAM" id="MobiDB-lite"/>
    </source>
</evidence>
<dbReference type="PANTHER" id="PTHR10642:SF31">
    <property type="entry name" value="RIBONUCLEASE H1"/>
    <property type="match status" value="1"/>
</dbReference>
<dbReference type="EMBL" id="OW152817">
    <property type="protein sequence ID" value="CAH2068932.1"/>
    <property type="molecule type" value="Genomic_DNA"/>
</dbReference>
<dbReference type="SUPFAM" id="SSF53098">
    <property type="entry name" value="Ribonuclease H-like"/>
    <property type="match status" value="1"/>
</dbReference>
<reference evidence="4" key="1">
    <citation type="submission" date="2022-03" db="EMBL/GenBank/DDBJ databases">
        <authorList>
            <person name="Martin H S."/>
        </authorList>
    </citation>
    <scope>NUCLEOTIDE SEQUENCE</scope>
</reference>
<evidence type="ECO:0000259" key="3">
    <source>
        <dbReference type="PROSITE" id="PS50879"/>
    </source>
</evidence>
<evidence type="ECO:0000313" key="5">
    <source>
        <dbReference type="Proteomes" id="UP000837857"/>
    </source>
</evidence>
<dbReference type="PANTHER" id="PTHR10642">
    <property type="entry name" value="RIBONUCLEASE H1"/>
    <property type="match status" value="1"/>
</dbReference>
<comment type="similarity">
    <text evidence="1">Belongs to the RNase H family.</text>
</comment>
<dbReference type="InterPro" id="IPR036397">
    <property type="entry name" value="RNaseH_sf"/>
</dbReference>
<name>A0ABN8IZ64_9NEOP</name>
<protein>
    <recommendedName>
        <fullName evidence="3">RNase H type-1 domain-containing protein</fullName>
    </recommendedName>
</protein>
<accession>A0ABN8IZ64</accession>
<feature type="non-terminal residue" evidence="4">
    <location>
        <position position="1"/>
    </location>
</feature>
<dbReference type="Pfam" id="PF00075">
    <property type="entry name" value="RNase_H"/>
    <property type="match status" value="1"/>
</dbReference>
<dbReference type="CDD" id="cd09280">
    <property type="entry name" value="RNase_HI_eukaryote_like"/>
    <property type="match status" value="1"/>
</dbReference>
<feature type="domain" description="RNase H type-1" evidence="3">
    <location>
        <begin position="52"/>
        <end position="198"/>
    </location>
</feature>